<dbReference type="InterPro" id="IPR011049">
    <property type="entry name" value="Serralysin-like_metalloprot_C"/>
</dbReference>
<evidence type="ECO:0000256" key="2">
    <source>
        <dbReference type="ARBA" id="ARBA00022525"/>
    </source>
</evidence>
<accession>A0A2M8J180</accession>
<gene>
    <name evidence="3" type="ORF">CVM52_11655</name>
</gene>
<evidence type="ECO:0000256" key="1">
    <source>
        <dbReference type="ARBA" id="ARBA00004613"/>
    </source>
</evidence>
<keyword evidence="2" id="KW-0964">Secreted</keyword>
<dbReference type="OrthoDB" id="8479154at2"/>
<dbReference type="Pfam" id="PF00353">
    <property type="entry name" value="HemolysinCabind"/>
    <property type="match status" value="4"/>
</dbReference>
<organism evidence="3 4">
    <name type="scientific">Pseudooceanicola lipolyticus</name>
    <dbReference type="NCBI Taxonomy" id="2029104"/>
    <lineage>
        <taxon>Bacteria</taxon>
        <taxon>Pseudomonadati</taxon>
        <taxon>Pseudomonadota</taxon>
        <taxon>Alphaproteobacteria</taxon>
        <taxon>Rhodobacterales</taxon>
        <taxon>Paracoccaceae</taxon>
        <taxon>Pseudooceanicola</taxon>
    </lineage>
</organism>
<evidence type="ECO:0008006" key="5">
    <source>
        <dbReference type="Google" id="ProtNLM"/>
    </source>
</evidence>
<dbReference type="PANTHER" id="PTHR38340">
    <property type="entry name" value="S-LAYER PROTEIN"/>
    <property type="match status" value="1"/>
</dbReference>
<keyword evidence="4" id="KW-1185">Reference proteome</keyword>
<protein>
    <recommendedName>
        <fullName evidence="5">Calcium-binding protein</fullName>
    </recommendedName>
</protein>
<dbReference type="PRINTS" id="PR00313">
    <property type="entry name" value="CABNDNGRPT"/>
</dbReference>
<dbReference type="InterPro" id="IPR050557">
    <property type="entry name" value="RTX_toxin/Mannuronan_C5-epim"/>
</dbReference>
<name>A0A2M8J180_9RHOB</name>
<dbReference type="InterPro" id="IPR018511">
    <property type="entry name" value="Hemolysin-typ_Ca-bd_CS"/>
</dbReference>
<dbReference type="InterPro" id="IPR001343">
    <property type="entry name" value="Hemolysn_Ca-bd"/>
</dbReference>
<dbReference type="EMBL" id="PGTB01000039">
    <property type="protein sequence ID" value="PJE36539.1"/>
    <property type="molecule type" value="Genomic_DNA"/>
</dbReference>
<reference evidence="3 4" key="1">
    <citation type="journal article" date="2018" name="Int. J. Syst. Evol. Microbiol.">
        <title>Pseudooceanicola lipolyticus sp. nov., a marine alphaproteobacterium, reclassification of Oceanicola flagellatus as Pseudooceanicola flagellatus comb. nov. and emended description of the genus Pseudooceanicola.</title>
        <authorList>
            <person name="Huang M.-M."/>
            <person name="Guo L.-L."/>
            <person name="Wu Y.-H."/>
            <person name="Lai Q.-L."/>
            <person name="Shao Z.-Z."/>
            <person name="Wang C.-S."/>
            <person name="Wu M."/>
            <person name="Xu X.-W."/>
        </authorList>
    </citation>
    <scope>NUCLEOTIDE SEQUENCE [LARGE SCALE GENOMIC DNA]</scope>
    <source>
        <strain evidence="3 4">157</strain>
    </source>
</reference>
<evidence type="ECO:0000313" key="3">
    <source>
        <dbReference type="EMBL" id="PJE36539.1"/>
    </source>
</evidence>
<proteinExistence type="predicted"/>
<dbReference type="GO" id="GO:0005509">
    <property type="term" value="F:calcium ion binding"/>
    <property type="evidence" value="ECO:0007669"/>
    <property type="project" value="InterPro"/>
</dbReference>
<sequence length="473" mass="51057">MLFEGTFQAETIVGTRRNDLVFGNGGADIITTKGGNDKIVARGQINAMNGRDSFFSIDFFRVFEERLNNTLTTPIMGNGRDLVVIDGHNETQGGTGAMGFSGVDLGPGGDKLILGSAQPGITLYLGEGADEAYLLGDTYVDMYLGSSKTSGGTAPVADTDADQVHYNVNDKGGIIRAFGSEDTITIYNSGLNYRTALERSDLVNGSHKITFLDGTDFWINTSFDELLSPDQLKFVNKPLVKTQRVYVAGEEEMEKAKFGSFDDDDLNIRNGSLFLSSGDDNGTGTKYNERIHGQDGNDTLVGRDGNDILRGGAGNDLLLGGNGNDLLASGSGNDRLIGGKGDDRLILQHDSDDDGPDSLIGGSGSDTFIFDQAGGSDPAVVKMGPGRDKLHFKDDAGLIVLEDYSRRDTIFLDYLSDARNPEYQIEIMVRQQQLSDAIYPDLPYRGTLLREGGLKLLFVGYDVGEIKESDFVF</sequence>
<comment type="subcellular location">
    <subcellularLocation>
        <location evidence="1">Secreted</location>
    </subcellularLocation>
</comment>
<dbReference type="RefSeq" id="WP_100162672.1">
    <property type="nucleotide sequence ID" value="NZ_PGTB01000039.1"/>
</dbReference>
<dbReference type="Proteomes" id="UP000231553">
    <property type="component" value="Unassembled WGS sequence"/>
</dbReference>
<dbReference type="GO" id="GO:0005576">
    <property type="term" value="C:extracellular region"/>
    <property type="evidence" value="ECO:0007669"/>
    <property type="project" value="UniProtKB-SubCell"/>
</dbReference>
<dbReference type="PROSITE" id="PS00330">
    <property type="entry name" value="HEMOLYSIN_CALCIUM"/>
    <property type="match status" value="3"/>
</dbReference>
<dbReference type="AlphaFoldDB" id="A0A2M8J180"/>
<dbReference type="PANTHER" id="PTHR38340:SF1">
    <property type="entry name" value="S-LAYER PROTEIN"/>
    <property type="match status" value="1"/>
</dbReference>
<evidence type="ECO:0000313" key="4">
    <source>
        <dbReference type="Proteomes" id="UP000231553"/>
    </source>
</evidence>
<dbReference type="Gene3D" id="2.150.10.10">
    <property type="entry name" value="Serralysin-like metalloprotease, C-terminal"/>
    <property type="match status" value="2"/>
</dbReference>
<comment type="caution">
    <text evidence="3">The sequence shown here is derived from an EMBL/GenBank/DDBJ whole genome shotgun (WGS) entry which is preliminary data.</text>
</comment>
<dbReference type="SUPFAM" id="SSF51120">
    <property type="entry name" value="beta-Roll"/>
    <property type="match status" value="1"/>
</dbReference>